<dbReference type="HOGENOM" id="CLU_450484_0_0_11"/>
<evidence type="ECO:0000256" key="11">
    <source>
        <dbReference type="SAM" id="MobiDB-lite"/>
    </source>
</evidence>
<dbReference type="GO" id="GO:0046872">
    <property type="term" value="F:metal ion binding"/>
    <property type="evidence" value="ECO:0007669"/>
    <property type="project" value="UniProtKB-KW"/>
</dbReference>
<evidence type="ECO:0000256" key="4">
    <source>
        <dbReference type="ARBA" id="ARBA00022630"/>
    </source>
</evidence>
<evidence type="ECO:0000256" key="10">
    <source>
        <dbReference type="ARBA" id="ARBA00048540"/>
    </source>
</evidence>
<keyword evidence="5" id="KW-0808">Transferase</keyword>
<feature type="domain" description="FMN-binding" evidence="12">
    <location>
        <begin position="157"/>
        <end position="233"/>
    </location>
</feature>
<dbReference type="EMBL" id="AOPY01001414">
    <property type="protein sequence ID" value="EPJ39546.1"/>
    <property type="molecule type" value="Genomic_DNA"/>
</dbReference>
<comment type="cofactor">
    <cofactor evidence="1">
        <name>Mg(2+)</name>
        <dbReference type="ChEBI" id="CHEBI:18420"/>
    </cofactor>
</comment>
<sequence>MLAGAATVSGIVLLLSLKPASDPGSAQAAGQAPPAAAGQAPQGGVNGAVTGDAAQTQYGAVQVRLTMSNGKITQAEAVQAPKGGRSDQITASSVPRLNQAVVAAQSADIDAVSGATYTSAGYKKSLQSALDKAKASAGGAQGSGNAQTLTGDVAQTQYGPVQVRITVAGGKITKAEAVQAPKGGRSDQITSSSVPRLNQAAVAAGSADIDAVSGATYTSAGYKKSLQSALDKAPAGGVRPRPPAPGAVRPRRRPSPAAWRRPSTAQYRSASPSPAARSPRPKPSRPPRAAAATRSPPPPSPASTRRPSRPETHRSTPSPEPPTPVPATSSPSSRRWTRPVADTVADSAQAPAAVRHAEETMGTVFSFDVRGGDPGAVRAAVDEAVAGLHRVDEVFSTYREDSQISRLQRGELTVEECDPEVAEVLELAAEAERLSDGWFSTSYGGRLDPTGIVKGWAVERAARQLAAVPGVSGVSVNGGGDVQLLGVPGAQRPWRVGVSDPLRPGGLAAVISAAGVDELAVATSGTAERGAHIVDPRTGRSAVTDLVAVTVVGPRLTWADCWATAAFAMGSREGLTWLESLPGVEALLITAGDEVRCTGGLAARLG</sequence>
<keyword evidence="7" id="KW-0274">FAD</keyword>
<dbReference type="PRINTS" id="PR01217">
    <property type="entry name" value="PRICHEXTENSN"/>
</dbReference>
<dbReference type="GO" id="GO:0010181">
    <property type="term" value="F:FMN binding"/>
    <property type="evidence" value="ECO:0007669"/>
    <property type="project" value="InterPro"/>
</dbReference>
<keyword evidence="4" id="KW-0285">Flavoprotein</keyword>
<feature type="region of interest" description="Disordered" evidence="11">
    <location>
        <begin position="231"/>
        <end position="339"/>
    </location>
</feature>
<evidence type="ECO:0000256" key="2">
    <source>
        <dbReference type="ARBA" id="ARBA00011955"/>
    </source>
</evidence>
<dbReference type="EC" id="2.7.1.180" evidence="2"/>
<dbReference type="Pfam" id="PF04205">
    <property type="entry name" value="FMN_bind"/>
    <property type="match status" value="2"/>
</dbReference>
<keyword evidence="14" id="KW-1185">Reference proteome</keyword>
<dbReference type="GO" id="GO:0016740">
    <property type="term" value="F:transferase activity"/>
    <property type="evidence" value="ECO:0007669"/>
    <property type="project" value="UniProtKB-KW"/>
</dbReference>
<evidence type="ECO:0000313" key="14">
    <source>
        <dbReference type="Proteomes" id="UP000015001"/>
    </source>
</evidence>
<evidence type="ECO:0000256" key="8">
    <source>
        <dbReference type="ARBA" id="ARBA00022842"/>
    </source>
</evidence>
<dbReference type="Proteomes" id="UP000015001">
    <property type="component" value="Unassembled WGS sequence"/>
</dbReference>
<evidence type="ECO:0000256" key="3">
    <source>
        <dbReference type="ARBA" id="ARBA00016337"/>
    </source>
</evidence>
<dbReference type="PATRIC" id="fig|1283301.3.peg.3340"/>
<evidence type="ECO:0000256" key="5">
    <source>
        <dbReference type="ARBA" id="ARBA00022679"/>
    </source>
</evidence>
<dbReference type="SMART" id="SM00900">
    <property type="entry name" value="FMN_bind"/>
    <property type="match status" value="2"/>
</dbReference>
<dbReference type="GO" id="GO:0016020">
    <property type="term" value="C:membrane"/>
    <property type="evidence" value="ECO:0007669"/>
    <property type="project" value="InterPro"/>
</dbReference>
<keyword evidence="8" id="KW-0460">Magnesium</keyword>
<dbReference type="PANTHER" id="PTHR30040:SF2">
    <property type="entry name" value="FAD:PROTEIN FMN TRANSFERASE"/>
    <property type="match status" value="1"/>
</dbReference>
<protein>
    <recommendedName>
        <fullName evidence="3">FAD:protein FMN transferase</fullName>
        <ecNumber evidence="2">2.7.1.180</ecNumber>
    </recommendedName>
    <alternativeName>
        <fullName evidence="9">Flavin transferase</fullName>
    </alternativeName>
</protein>
<evidence type="ECO:0000259" key="12">
    <source>
        <dbReference type="SMART" id="SM00900"/>
    </source>
</evidence>
<comment type="caution">
    <text evidence="13">The sequence shown here is derived from an EMBL/GenBank/DDBJ whole genome shotgun (WGS) entry which is preliminary data.</text>
</comment>
<proteinExistence type="predicted"/>
<dbReference type="InterPro" id="IPR007329">
    <property type="entry name" value="FMN-bd"/>
</dbReference>
<gene>
    <name evidence="13" type="ORF">STAFG_3369</name>
</gene>
<comment type="catalytic activity">
    <reaction evidence="10">
        <text>L-threonyl-[protein] + FAD = FMN-L-threonyl-[protein] + AMP + H(+)</text>
        <dbReference type="Rhea" id="RHEA:36847"/>
        <dbReference type="Rhea" id="RHEA-COMP:11060"/>
        <dbReference type="Rhea" id="RHEA-COMP:11061"/>
        <dbReference type="ChEBI" id="CHEBI:15378"/>
        <dbReference type="ChEBI" id="CHEBI:30013"/>
        <dbReference type="ChEBI" id="CHEBI:57692"/>
        <dbReference type="ChEBI" id="CHEBI:74257"/>
        <dbReference type="ChEBI" id="CHEBI:456215"/>
        <dbReference type="EC" id="2.7.1.180"/>
    </reaction>
</comment>
<organism evidence="13 14">
    <name type="scientific">Streptomyces afghaniensis 772</name>
    <dbReference type="NCBI Taxonomy" id="1283301"/>
    <lineage>
        <taxon>Bacteria</taxon>
        <taxon>Bacillati</taxon>
        <taxon>Actinomycetota</taxon>
        <taxon>Actinomycetes</taxon>
        <taxon>Kitasatosporales</taxon>
        <taxon>Streptomycetaceae</taxon>
        <taxon>Streptomyces</taxon>
    </lineage>
</organism>
<dbReference type="Pfam" id="PF02424">
    <property type="entry name" value="ApbE"/>
    <property type="match status" value="2"/>
</dbReference>
<dbReference type="PANTHER" id="PTHR30040">
    <property type="entry name" value="THIAMINE BIOSYNTHESIS LIPOPROTEIN APBE"/>
    <property type="match status" value="1"/>
</dbReference>
<evidence type="ECO:0000256" key="1">
    <source>
        <dbReference type="ARBA" id="ARBA00001946"/>
    </source>
</evidence>
<feature type="region of interest" description="Disordered" evidence="11">
    <location>
        <begin position="23"/>
        <end position="48"/>
    </location>
</feature>
<feature type="compositionally biased region" description="Low complexity" evidence="11">
    <location>
        <begin position="23"/>
        <end position="43"/>
    </location>
</feature>
<evidence type="ECO:0000256" key="7">
    <source>
        <dbReference type="ARBA" id="ARBA00022827"/>
    </source>
</evidence>
<dbReference type="InterPro" id="IPR024932">
    <property type="entry name" value="ApbE"/>
</dbReference>
<dbReference type="SUPFAM" id="SSF143631">
    <property type="entry name" value="ApbE-like"/>
    <property type="match status" value="1"/>
</dbReference>
<accession>S4MS73</accession>
<dbReference type="InterPro" id="IPR003374">
    <property type="entry name" value="ApbE-like_sf"/>
</dbReference>
<evidence type="ECO:0000256" key="9">
    <source>
        <dbReference type="ARBA" id="ARBA00031306"/>
    </source>
</evidence>
<evidence type="ECO:0000256" key="6">
    <source>
        <dbReference type="ARBA" id="ARBA00022723"/>
    </source>
</evidence>
<evidence type="ECO:0000313" key="13">
    <source>
        <dbReference type="EMBL" id="EPJ39546.1"/>
    </source>
</evidence>
<name>S4MS73_9ACTN</name>
<dbReference type="Gene3D" id="3.90.1010.20">
    <property type="match status" value="2"/>
</dbReference>
<dbReference type="Gene3D" id="3.10.520.10">
    <property type="entry name" value="ApbE-like domains"/>
    <property type="match status" value="2"/>
</dbReference>
<reference evidence="13 14" key="1">
    <citation type="submission" date="2013-02" db="EMBL/GenBank/DDBJ databases">
        <title>Draft Genome Sequence of Streptomyces afghaniensis, Which Produces Compounds of the Julimycin B-Complex.</title>
        <authorList>
            <person name="Gruening B.A."/>
            <person name="Praeg A."/>
            <person name="Erxleben A."/>
            <person name="Guenther S."/>
            <person name="Fiedler H.-P."/>
            <person name="Goodfellow M."/>
            <person name="Mueller M."/>
        </authorList>
    </citation>
    <scope>NUCLEOTIDE SEQUENCE [LARGE SCALE GENOMIC DNA]</scope>
    <source>
        <strain evidence="13 14">772</strain>
    </source>
</reference>
<feature type="compositionally biased region" description="Low complexity" evidence="11">
    <location>
        <begin position="255"/>
        <end position="278"/>
    </location>
</feature>
<keyword evidence="6" id="KW-0479">Metal-binding</keyword>
<dbReference type="AlphaFoldDB" id="S4MS73"/>
<feature type="domain" description="FMN-binding" evidence="12">
    <location>
        <begin position="57"/>
        <end position="133"/>
    </location>
</feature>